<evidence type="ECO:0000313" key="2">
    <source>
        <dbReference type="EMBL" id="CBZ29582.1"/>
    </source>
</evidence>
<name>E9B2W8_LEIMU</name>
<dbReference type="Proteomes" id="UP000007259">
    <property type="component" value="Chromosome 31"/>
</dbReference>
<sequence>MHDYQYNLEVVSVVPAEALTDTGDERRHKLVLHCTRRDAIIRCTAAPSTFEVRNGPSLELVSISLVAVDRAGGSEHVEASSSDPLLIGGPHRTVGAVWVPLRSASAVDSAAKAADPVSRVFVAWSVTRMDGASVGKGDLELSPAKMPLLTPGPTVSPLMASPFVLSAGVDSPSPNHFSSTHRGVTAELENAQADSLKAATAATVTTATTTNTFPVTGGAGAGSLLSCAVVESPVPLLHGIICSEEVLWPFTACEAGSAQGSRLTDSTNGPLSDQGSAVSLFISRLILGSSVTNPEISAGAQTARVSIVHDEGQEAGQQDIENDRCGASCAPSKQARGLTAPGQDLLHRPSAADVEGQGGAPSASALGESAEQQASGCQDVVLEQFPFCSVSLTSKGTISTSSPHSPTCTPAAESSLNTAHAEGGADVTGASVGHAGSLQLDPTLAATDARTTTWVDYYASSTQAMGAVPLQTRLQNLYTVPSPQLLDRLKDELGPPSLSAASPTAEPAPITYHGLWYERNRHINFSRCLGSSGSAQEEIRREQEAKRSGAALLAGVQIDDKDSSASSLASPMVRVRGHYTEVRTVSALALLRRQALDGLQRRRIRS</sequence>
<dbReference type="AlphaFoldDB" id="E9B2W8"/>
<dbReference type="PhylomeDB" id="E9B2W8"/>
<keyword evidence="3" id="KW-1185">Reference proteome</keyword>
<feature type="compositionally biased region" description="Low complexity" evidence="1">
    <location>
        <begin position="397"/>
        <end position="410"/>
    </location>
</feature>
<accession>E9B2W8</accession>
<dbReference type="GeneID" id="13453627"/>
<organism evidence="2 3">
    <name type="scientific">Leishmania mexicana (strain MHOM/GT/2001/U1103)</name>
    <dbReference type="NCBI Taxonomy" id="929439"/>
    <lineage>
        <taxon>Eukaryota</taxon>
        <taxon>Discoba</taxon>
        <taxon>Euglenozoa</taxon>
        <taxon>Kinetoplastea</taxon>
        <taxon>Metakinetoplastina</taxon>
        <taxon>Trypanosomatida</taxon>
        <taxon>Trypanosomatidae</taxon>
        <taxon>Leishmaniinae</taxon>
        <taxon>Leishmania</taxon>
    </lineage>
</organism>
<protein>
    <submittedName>
        <fullName evidence="2">Uncharacterized protein</fullName>
    </submittedName>
</protein>
<dbReference type="EMBL" id="FR799584">
    <property type="protein sequence ID" value="CBZ29582.1"/>
    <property type="molecule type" value="Genomic_DNA"/>
</dbReference>
<dbReference type="RefSeq" id="XP_003878036.1">
    <property type="nucleotide sequence ID" value="XM_003877987.1"/>
</dbReference>
<dbReference type="VEuPathDB" id="TriTrypDB:LmxM.31.1900"/>
<dbReference type="KEGG" id="lmi:LMXM_31_1900"/>
<dbReference type="OMA" id="HDYQYNL"/>
<proteinExistence type="predicted"/>
<dbReference type="OrthoDB" id="266081at2759"/>
<feature type="region of interest" description="Disordered" evidence="1">
    <location>
        <begin position="396"/>
        <end position="428"/>
    </location>
</feature>
<feature type="region of interest" description="Disordered" evidence="1">
    <location>
        <begin position="311"/>
        <end position="371"/>
    </location>
</feature>
<evidence type="ECO:0000313" key="3">
    <source>
        <dbReference type="Proteomes" id="UP000007259"/>
    </source>
</evidence>
<reference evidence="2 3" key="1">
    <citation type="journal article" date="2011" name="Genome Res.">
        <title>Chromosome and gene copy number variation allow major structural change between species and strains of Leishmania.</title>
        <authorList>
            <person name="Rogers M.B."/>
            <person name="Hilley J.D."/>
            <person name="Dickens N.J."/>
            <person name="Wilkes J."/>
            <person name="Bates P.A."/>
            <person name="Depledge D.P."/>
            <person name="Harris D."/>
            <person name="Her Y."/>
            <person name="Herzyk P."/>
            <person name="Imamura H."/>
            <person name="Otto T.D."/>
            <person name="Sanders M."/>
            <person name="Seeger K."/>
            <person name="Dujardin J.C."/>
            <person name="Berriman M."/>
            <person name="Smith D.F."/>
            <person name="Hertz-Fowler C."/>
            <person name="Mottram J.C."/>
        </authorList>
    </citation>
    <scope>NUCLEOTIDE SEQUENCE [LARGE SCALE GENOMIC DNA]</scope>
    <source>
        <strain evidence="2 3">MHOM/GT/2001/U1103</strain>
    </source>
</reference>
<evidence type="ECO:0000256" key="1">
    <source>
        <dbReference type="SAM" id="MobiDB-lite"/>
    </source>
</evidence>
<gene>
    <name evidence="2" type="ORF">LMXM_31_1900</name>
</gene>